<name>A0A2T4DUA6_9BACT</name>
<accession>A0A2T4DUA6</accession>
<dbReference type="InterPro" id="IPR019861">
    <property type="entry name" value="PorP/SprF_Bacteroidetes"/>
</dbReference>
<proteinExistence type="predicted"/>
<evidence type="ECO:0000313" key="2">
    <source>
        <dbReference type="Proteomes" id="UP000240608"/>
    </source>
</evidence>
<dbReference type="AlphaFoldDB" id="A0A2T4DUA6"/>
<dbReference type="EMBL" id="PYVU01000015">
    <property type="protein sequence ID" value="PTB97392.1"/>
    <property type="molecule type" value="Genomic_DNA"/>
</dbReference>
<evidence type="ECO:0008006" key="3">
    <source>
        <dbReference type="Google" id="ProtNLM"/>
    </source>
</evidence>
<comment type="caution">
    <text evidence="1">The sequence shown here is derived from an EMBL/GenBank/DDBJ whole genome shotgun (WGS) entry which is preliminary data.</text>
</comment>
<gene>
    <name evidence="1" type="ORF">C9994_03125</name>
</gene>
<organism evidence="1 2">
    <name type="scientific">Marivirga lumbricoides</name>
    <dbReference type="NCBI Taxonomy" id="1046115"/>
    <lineage>
        <taxon>Bacteria</taxon>
        <taxon>Pseudomonadati</taxon>
        <taxon>Bacteroidota</taxon>
        <taxon>Cytophagia</taxon>
        <taxon>Cytophagales</taxon>
        <taxon>Marivirgaceae</taxon>
        <taxon>Marivirga</taxon>
    </lineage>
</organism>
<reference evidence="1 2" key="1">
    <citation type="submission" date="2018-03" db="EMBL/GenBank/DDBJ databases">
        <title>Cross-interface Injection: A General Nanoliter Liquid Handling Method Applied to Single Cells Genome Amplification Automated Nanoliter Liquid Handling Applied to Single Cell Multiple Displacement Amplification.</title>
        <authorList>
            <person name="Yun J."/>
            <person name="Xu P."/>
            <person name="Xu J."/>
            <person name="Dai X."/>
            <person name="Wang Y."/>
            <person name="Zheng X."/>
            <person name="Cao C."/>
            <person name="Yi Q."/>
            <person name="Zhu Y."/>
            <person name="Wang L."/>
            <person name="Dong Z."/>
            <person name="Huang Y."/>
            <person name="Huang L."/>
            <person name="Du W."/>
        </authorList>
    </citation>
    <scope>NUCLEOTIDE SEQUENCE [LARGE SCALE GENOMIC DNA]</scope>
    <source>
        <strain evidence="1 2">Z-D1-2</strain>
    </source>
</reference>
<dbReference type="NCBIfam" id="TIGR03519">
    <property type="entry name" value="T9SS_PorP_fam"/>
    <property type="match status" value="1"/>
</dbReference>
<dbReference type="Pfam" id="PF11751">
    <property type="entry name" value="PorP_SprF"/>
    <property type="match status" value="1"/>
</dbReference>
<sequence>METNIQKREIMRRILLTLSVLLITIKIQAQQLPASYNYLFDPFSINPAYAGFAVDPVFNFMAKGNLNNAEGAPMSMAFSAHGQALHPNVAFGANAYSDRIGVSNTNGIYGSYSYKLISKNRNAYTSWGYHPHVLSFGIRAGAAFYNERLSSLNIDNDPNFEKNVNFVSPSFGVGVYYSKDRFFVGLSVPEVLTGWERKNLNKDMHLLMNAGYEIFTGHFTKVQVNSLIKYVKGAPVQLDGHLMLEFKDKLMIGAGYRSVSRMNFMIGFPFLNGFKLAYVYEMMLGKHAKKIVFNNHEINIRYRWNRR</sequence>
<protein>
    <recommendedName>
        <fullName evidence="3">Type IX secretion system membrane protein PorP/SprF</fullName>
    </recommendedName>
</protein>
<evidence type="ECO:0000313" key="1">
    <source>
        <dbReference type="EMBL" id="PTB97392.1"/>
    </source>
</evidence>
<dbReference type="Proteomes" id="UP000240608">
    <property type="component" value="Unassembled WGS sequence"/>
</dbReference>